<dbReference type="PROSITE" id="PS50157">
    <property type="entry name" value="ZINC_FINGER_C2H2_2"/>
    <property type="match status" value="4"/>
</dbReference>
<dbReference type="SUPFAM" id="SSF57667">
    <property type="entry name" value="beta-beta-alpha zinc fingers"/>
    <property type="match status" value="2"/>
</dbReference>
<feature type="domain" description="C2H2-type" evidence="9">
    <location>
        <begin position="382"/>
        <end position="409"/>
    </location>
</feature>
<dbReference type="Proteomes" id="UP000515145">
    <property type="component" value="Chromosome 10"/>
</dbReference>
<keyword evidence="10" id="KW-1185">Reference proteome</keyword>
<evidence type="ECO:0000256" key="4">
    <source>
        <dbReference type="ARBA" id="ARBA00022771"/>
    </source>
</evidence>
<keyword evidence="3" id="KW-0677">Repeat</keyword>
<dbReference type="GO" id="GO:0008270">
    <property type="term" value="F:zinc ion binding"/>
    <property type="evidence" value="ECO:0007669"/>
    <property type="project" value="UniProtKB-KW"/>
</dbReference>
<dbReference type="OrthoDB" id="8445151at2759"/>
<feature type="domain" description="C2H2-type" evidence="9">
    <location>
        <begin position="501"/>
        <end position="528"/>
    </location>
</feature>
<evidence type="ECO:0000313" key="11">
    <source>
        <dbReference type="RefSeq" id="XP_028272027.1"/>
    </source>
</evidence>
<feature type="compositionally biased region" description="Basic and acidic residues" evidence="8">
    <location>
        <begin position="216"/>
        <end position="226"/>
    </location>
</feature>
<evidence type="ECO:0000313" key="10">
    <source>
        <dbReference type="Proteomes" id="UP000515145"/>
    </source>
</evidence>
<proteinExistence type="predicted"/>
<reference evidence="11" key="1">
    <citation type="submission" date="2025-08" db="UniProtKB">
        <authorList>
            <consortium name="RefSeq"/>
        </authorList>
    </citation>
    <scope>IDENTIFICATION</scope>
</reference>
<dbReference type="AlphaFoldDB" id="A0A6P7J5G2"/>
<feature type="domain" description="C2H2-type" evidence="9">
    <location>
        <begin position="282"/>
        <end position="309"/>
    </location>
</feature>
<keyword evidence="5" id="KW-0862">Zinc</keyword>
<feature type="compositionally biased region" description="Low complexity" evidence="8">
    <location>
        <begin position="260"/>
        <end position="273"/>
    </location>
</feature>
<feature type="region of interest" description="Disordered" evidence="8">
    <location>
        <begin position="179"/>
        <end position="226"/>
    </location>
</feature>
<feature type="region of interest" description="Disordered" evidence="8">
    <location>
        <begin position="241"/>
        <end position="276"/>
    </location>
</feature>
<gene>
    <name evidence="11" type="primary">LOC114442546</name>
</gene>
<evidence type="ECO:0000256" key="5">
    <source>
        <dbReference type="ARBA" id="ARBA00022833"/>
    </source>
</evidence>
<dbReference type="InterPro" id="IPR036236">
    <property type="entry name" value="Znf_C2H2_sf"/>
</dbReference>
<dbReference type="PANTHER" id="PTHR24394">
    <property type="entry name" value="ZINC FINGER PROTEIN"/>
    <property type="match status" value="1"/>
</dbReference>
<feature type="domain" description="C2H2-type" evidence="9">
    <location>
        <begin position="410"/>
        <end position="438"/>
    </location>
</feature>
<dbReference type="PANTHER" id="PTHR24394:SF29">
    <property type="entry name" value="MYONEURIN"/>
    <property type="match status" value="1"/>
</dbReference>
<evidence type="ECO:0000259" key="9">
    <source>
        <dbReference type="PROSITE" id="PS50157"/>
    </source>
</evidence>
<organism evidence="10 11">
    <name type="scientific">Parambassis ranga</name>
    <name type="common">Indian glassy fish</name>
    <dbReference type="NCBI Taxonomy" id="210632"/>
    <lineage>
        <taxon>Eukaryota</taxon>
        <taxon>Metazoa</taxon>
        <taxon>Chordata</taxon>
        <taxon>Craniata</taxon>
        <taxon>Vertebrata</taxon>
        <taxon>Euteleostomi</taxon>
        <taxon>Actinopterygii</taxon>
        <taxon>Neopterygii</taxon>
        <taxon>Teleostei</taxon>
        <taxon>Neoteleostei</taxon>
        <taxon>Acanthomorphata</taxon>
        <taxon>Ovalentaria</taxon>
        <taxon>Ambassidae</taxon>
        <taxon>Parambassis</taxon>
    </lineage>
</organism>
<dbReference type="SMART" id="SM00355">
    <property type="entry name" value="ZnF_C2H2"/>
    <property type="match status" value="6"/>
</dbReference>
<dbReference type="Gene3D" id="3.30.160.60">
    <property type="entry name" value="Classic Zinc Finger"/>
    <property type="match status" value="4"/>
</dbReference>
<protein>
    <submittedName>
        <fullName evidence="11">Zinc finger protein 879-like isoform X1</fullName>
    </submittedName>
</protein>
<comment type="subcellular location">
    <subcellularLocation>
        <location evidence="1">Nucleus</location>
    </subcellularLocation>
</comment>
<dbReference type="InParanoid" id="A0A6P7J5G2"/>
<dbReference type="PROSITE" id="PS00028">
    <property type="entry name" value="ZINC_FINGER_C2H2_1"/>
    <property type="match status" value="4"/>
</dbReference>
<evidence type="ECO:0000256" key="1">
    <source>
        <dbReference type="ARBA" id="ARBA00004123"/>
    </source>
</evidence>
<dbReference type="GO" id="GO:0000981">
    <property type="term" value="F:DNA-binding transcription factor activity, RNA polymerase II-specific"/>
    <property type="evidence" value="ECO:0007669"/>
    <property type="project" value="TreeGrafter"/>
</dbReference>
<dbReference type="InterPro" id="IPR013087">
    <property type="entry name" value="Znf_C2H2_type"/>
</dbReference>
<evidence type="ECO:0000256" key="2">
    <source>
        <dbReference type="ARBA" id="ARBA00022723"/>
    </source>
</evidence>
<evidence type="ECO:0000256" key="3">
    <source>
        <dbReference type="ARBA" id="ARBA00022737"/>
    </source>
</evidence>
<keyword evidence="6" id="KW-0539">Nucleus</keyword>
<keyword evidence="2" id="KW-0479">Metal-binding</keyword>
<feature type="compositionally biased region" description="Basic and acidic residues" evidence="8">
    <location>
        <begin position="241"/>
        <end position="250"/>
    </location>
</feature>
<accession>A0A6P7J5G2</accession>
<dbReference type="RefSeq" id="XP_028272027.1">
    <property type="nucleotide sequence ID" value="XM_028416226.1"/>
</dbReference>
<sequence length="581" mass="67370">MTWMIENLHQHVITISTVSKMADLLKRGFRAQLTTTFDSILRRAMFEVTTIFENSLHDHQMELVQKGEEIAQLKIKLQTAELKLKDRVLGGDRGAEVTNTQLNETQMEPEVVTGASGQTSNVPEFEHEVPDEWCAPLGCEFVTKKEDDVCPSVRLRPFSIPLWPIPVLKQEAESYNIEFRQKDGRRSRKGSALNKGRKSNNDKKSRIYVQGNRRSTRNDKKNHQDLKLDLTGVEELRKRETQFTGKEQRLTVKSKKQQKKSVVSESKSTQQKKYGNGSEYTYSCKICKKVFDTEFGRSVHVRSHRWCRGCKRVFQFPGALKSHKLSCKKLKKILKKEAASHSQTSCDEDRTPVPSQQQVIVKKESTLSSHSDVKLSKRRKRFTCPHCDKQFKFRHRFKQHMLFHTGEKPFHCNMCPRKFHISQALKTHIKRIHRGPMSYSDTNGDVTWTKPLDKLEDNKAGLSHLRKYTSQEINHKKVEKNCSTDENTKWQTMGTRSPVGFTCLLCQKILKHRCMLIEHYRIHTGERPITCASCPAKFRTKAQLYIHKKKCGNPSEEIQCERCEDTFSSPELYNKHLSECQ</sequence>
<evidence type="ECO:0000256" key="7">
    <source>
        <dbReference type="PROSITE-ProRule" id="PRU00042"/>
    </source>
</evidence>
<evidence type="ECO:0000256" key="8">
    <source>
        <dbReference type="SAM" id="MobiDB-lite"/>
    </source>
</evidence>
<dbReference type="GO" id="GO:0005634">
    <property type="term" value="C:nucleus"/>
    <property type="evidence" value="ECO:0007669"/>
    <property type="project" value="UniProtKB-SubCell"/>
</dbReference>
<keyword evidence="4 7" id="KW-0863">Zinc-finger</keyword>
<dbReference type="GeneID" id="114442546"/>
<name>A0A6P7J5G2_9TELE</name>
<evidence type="ECO:0000256" key="6">
    <source>
        <dbReference type="ARBA" id="ARBA00023242"/>
    </source>
</evidence>